<evidence type="ECO:0000256" key="5">
    <source>
        <dbReference type="ARBA" id="ARBA00048548"/>
    </source>
</evidence>
<evidence type="ECO:0000256" key="4">
    <source>
        <dbReference type="ARBA" id="ARBA00023134"/>
    </source>
</evidence>
<dbReference type="AlphaFoldDB" id="A0A0B7AUY7"/>
<comment type="function">
    <text evidence="6">GTPase, binds and hydrolyzes GTP. Involved in intracellular vitamin B12 metabolism, mediates the transport of cobalamin (Cbl) into mitochondria for the final steps of adenosylcobalamin (AdoCbl) synthesis. Functions as a G-protein chaperone that assists AdoCbl cofactor delivery from MMAB to the methylmalonyl-CoA mutase (MMUT). Plays a dual role as both a protectase and a reactivase for MMUT. Protects MMUT from progressive inactivation by oxidation by decreasing the rate of the formation of the oxidized inactive cofactor hydroxocobalamin (OH2Cbl). Additionally acts a reactivase by promoting the replacement of OH2Cbl by the active cofactor AdoCbl, restoring the activity of MMUT in the presence and hydrolysis of GTP.</text>
</comment>
<dbReference type="InterPro" id="IPR027417">
    <property type="entry name" value="P-loop_NTPase"/>
</dbReference>
<dbReference type="Gene3D" id="1.20.5.170">
    <property type="match status" value="1"/>
</dbReference>
<dbReference type="PANTHER" id="PTHR23408">
    <property type="entry name" value="METHYLMALONYL-COA MUTASE"/>
    <property type="match status" value="1"/>
</dbReference>
<keyword evidence="2" id="KW-0547">Nucleotide-binding</keyword>
<sequence>MMSVLKTVVRFSLKKFELKWICRNYCSVYVPKVYIFSHTTSVCKCDHFYFKKYSSGYHKCVFSFRAQHSFSISKSSIRFYDQTRWFHNMNSVFKYESARQSSFSIEELLGNVERPGEILDLFKGLIAQDRASLAKSITLVESTHPGKRKQAQLLLTKVLEHTVQHDQHLLKGPRSFRVGLSGPPGSGKSTFIEVFGKHLTAIGHRVAVLAVDPSSSSTGGSLLGDKTRMPELSRDMSAFIRPSPSSGTLGGVTRTTNEAIVICEGAGYDVIIVETVGVGQSEFAVSDMVDIFCLLIPPAGGDELQGIKKGIVEVADLVIVNKCDGDLVAAARRIQSEYTSALKFTRPRWKVWKPKVTRISSHEKTGITDLWRMMQEFKQSALASGELMSNRENQLILWLWNHIRDHVMDRFEHDRKVKTLLPQVEELVLKNHVTPGLAADYMLKLFIGENTGET</sequence>
<reference evidence="8" key="1">
    <citation type="submission" date="2014-12" db="EMBL/GenBank/DDBJ databases">
        <title>Insight into the proteome of Arion vulgaris.</title>
        <authorList>
            <person name="Aradska J."/>
            <person name="Bulat T."/>
            <person name="Smidak R."/>
            <person name="Sarate P."/>
            <person name="Gangsoo J."/>
            <person name="Sialana F."/>
            <person name="Bilban M."/>
            <person name="Lubec G."/>
        </authorList>
    </citation>
    <scope>NUCLEOTIDE SEQUENCE</scope>
    <source>
        <tissue evidence="8">Skin</tissue>
    </source>
</reference>
<gene>
    <name evidence="8" type="primary">ORF143935</name>
</gene>
<evidence type="ECO:0008006" key="9">
    <source>
        <dbReference type="Google" id="ProtNLM"/>
    </source>
</evidence>
<comment type="similarity">
    <text evidence="1">Belongs to the SIMIBI class G3E GTPase family. ArgK/MeaB subfamily.</text>
</comment>
<dbReference type="InterPro" id="IPR005129">
    <property type="entry name" value="GTPase_ArgK"/>
</dbReference>
<name>A0A0B7AUY7_9EUPU</name>
<dbReference type="FunFam" id="3.40.50.300:FF:000647">
    <property type="entry name" value="Methylmalonic aciduria type A homolog, mitochondrial"/>
    <property type="match status" value="1"/>
</dbReference>
<protein>
    <recommendedName>
        <fullName evidence="9">AAA+ ATPase domain-containing protein</fullName>
    </recommendedName>
</protein>
<evidence type="ECO:0000256" key="7">
    <source>
        <dbReference type="ARBA" id="ARBA00062796"/>
    </source>
</evidence>
<dbReference type="Gene3D" id="1.10.287.130">
    <property type="match status" value="1"/>
</dbReference>
<comment type="subunit">
    <text evidence="7">Homodimer. Interacts with MMUT (the apoenzyme form); the interaction is GTP dependent.</text>
</comment>
<dbReference type="SUPFAM" id="SSF52540">
    <property type="entry name" value="P-loop containing nucleoside triphosphate hydrolases"/>
    <property type="match status" value="1"/>
</dbReference>
<dbReference type="Pfam" id="PF03308">
    <property type="entry name" value="MeaB"/>
    <property type="match status" value="1"/>
</dbReference>
<proteinExistence type="inferred from homology"/>
<evidence type="ECO:0000256" key="1">
    <source>
        <dbReference type="ARBA" id="ARBA00009625"/>
    </source>
</evidence>
<keyword evidence="4" id="KW-0342">GTP-binding</keyword>
<evidence type="ECO:0000256" key="3">
    <source>
        <dbReference type="ARBA" id="ARBA00022801"/>
    </source>
</evidence>
<dbReference type="NCBIfam" id="TIGR00750">
    <property type="entry name" value="lao"/>
    <property type="match status" value="1"/>
</dbReference>
<dbReference type="Gene3D" id="3.40.50.300">
    <property type="entry name" value="P-loop containing nucleotide triphosphate hydrolases"/>
    <property type="match status" value="1"/>
</dbReference>
<evidence type="ECO:0000256" key="6">
    <source>
        <dbReference type="ARBA" id="ARBA00056794"/>
    </source>
</evidence>
<dbReference type="CDD" id="cd03114">
    <property type="entry name" value="MMAA-like"/>
    <property type="match status" value="1"/>
</dbReference>
<dbReference type="EMBL" id="HACG01037813">
    <property type="protein sequence ID" value="CEK84678.1"/>
    <property type="molecule type" value="Transcribed_RNA"/>
</dbReference>
<dbReference type="GO" id="GO:0003924">
    <property type="term" value="F:GTPase activity"/>
    <property type="evidence" value="ECO:0007669"/>
    <property type="project" value="InterPro"/>
</dbReference>
<dbReference type="NCBIfam" id="NF006958">
    <property type="entry name" value="PRK09435.1"/>
    <property type="match status" value="1"/>
</dbReference>
<comment type="catalytic activity">
    <reaction evidence="5">
        <text>GTP + H2O = GDP + phosphate + H(+)</text>
        <dbReference type="Rhea" id="RHEA:19669"/>
        <dbReference type="ChEBI" id="CHEBI:15377"/>
        <dbReference type="ChEBI" id="CHEBI:15378"/>
        <dbReference type="ChEBI" id="CHEBI:37565"/>
        <dbReference type="ChEBI" id="CHEBI:43474"/>
        <dbReference type="ChEBI" id="CHEBI:58189"/>
    </reaction>
</comment>
<evidence type="ECO:0000313" key="8">
    <source>
        <dbReference type="EMBL" id="CEK84678.1"/>
    </source>
</evidence>
<evidence type="ECO:0000256" key="2">
    <source>
        <dbReference type="ARBA" id="ARBA00022741"/>
    </source>
</evidence>
<dbReference type="PANTHER" id="PTHR23408:SF3">
    <property type="entry name" value="METHYLMALONIC ACIDURIA TYPE A PROTEIN, MITOCHONDRIAL"/>
    <property type="match status" value="1"/>
</dbReference>
<keyword evidence="3" id="KW-0378">Hydrolase</keyword>
<organism evidence="8">
    <name type="scientific">Arion vulgaris</name>
    <dbReference type="NCBI Taxonomy" id="1028688"/>
    <lineage>
        <taxon>Eukaryota</taxon>
        <taxon>Metazoa</taxon>
        <taxon>Spiralia</taxon>
        <taxon>Lophotrochozoa</taxon>
        <taxon>Mollusca</taxon>
        <taxon>Gastropoda</taxon>
        <taxon>Heterobranchia</taxon>
        <taxon>Euthyneura</taxon>
        <taxon>Panpulmonata</taxon>
        <taxon>Eupulmonata</taxon>
        <taxon>Stylommatophora</taxon>
        <taxon>Helicina</taxon>
        <taxon>Arionoidea</taxon>
        <taxon>Arionidae</taxon>
        <taxon>Arion</taxon>
    </lineage>
</organism>
<dbReference type="GO" id="GO:0005525">
    <property type="term" value="F:GTP binding"/>
    <property type="evidence" value="ECO:0007669"/>
    <property type="project" value="UniProtKB-KW"/>
</dbReference>
<accession>A0A0B7AUY7</accession>
<dbReference type="GO" id="GO:0005737">
    <property type="term" value="C:cytoplasm"/>
    <property type="evidence" value="ECO:0007669"/>
    <property type="project" value="TreeGrafter"/>
</dbReference>